<evidence type="ECO:0000259" key="3">
    <source>
        <dbReference type="Pfam" id="PF26002"/>
    </source>
</evidence>
<dbReference type="PANTHER" id="PTHR30386:SF28">
    <property type="entry name" value="EXPORTED PROTEIN"/>
    <property type="match status" value="1"/>
</dbReference>
<organism evidence="4 5">
    <name type="scientific">Aliiglaciecola litoralis</name>
    <dbReference type="NCBI Taxonomy" id="582857"/>
    <lineage>
        <taxon>Bacteria</taxon>
        <taxon>Pseudomonadati</taxon>
        <taxon>Pseudomonadota</taxon>
        <taxon>Gammaproteobacteria</taxon>
        <taxon>Alteromonadales</taxon>
        <taxon>Alteromonadaceae</taxon>
        <taxon>Aliiglaciecola</taxon>
    </lineage>
</organism>
<dbReference type="Gene3D" id="2.40.50.100">
    <property type="match status" value="1"/>
</dbReference>
<dbReference type="InterPro" id="IPR011053">
    <property type="entry name" value="Single_hybrid_motif"/>
</dbReference>
<evidence type="ECO:0000313" key="4">
    <source>
        <dbReference type="EMBL" id="GAA0855114.1"/>
    </source>
</evidence>
<keyword evidence="2" id="KW-1133">Transmembrane helix</keyword>
<gene>
    <name evidence="4" type="ORF">GCM10009114_13410</name>
</gene>
<dbReference type="InterPro" id="IPR050739">
    <property type="entry name" value="MFP"/>
</dbReference>
<feature type="coiled-coil region" evidence="1">
    <location>
        <begin position="141"/>
        <end position="175"/>
    </location>
</feature>
<dbReference type="EMBL" id="BAAAFD010000002">
    <property type="protein sequence ID" value="GAA0855114.1"/>
    <property type="molecule type" value="Genomic_DNA"/>
</dbReference>
<evidence type="ECO:0000313" key="5">
    <source>
        <dbReference type="Proteomes" id="UP001500359"/>
    </source>
</evidence>
<dbReference type="RefSeq" id="WP_343857866.1">
    <property type="nucleotide sequence ID" value="NZ_BAAAFD010000002.1"/>
</dbReference>
<accession>A0ABN1LFW0</accession>
<feature type="transmembrane region" description="Helical" evidence="2">
    <location>
        <begin position="27"/>
        <end position="49"/>
    </location>
</feature>
<keyword evidence="2" id="KW-0812">Transmembrane</keyword>
<keyword evidence="1" id="KW-0175">Coiled coil</keyword>
<keyword evidence="5" id="KW-1185">Reference proteome</keyword>
<dbReference type="SUPFAM" id="SSF51230">
    <property type="entry name" value="Single hybrid motif"/>
    <property type="match status" value="1"/>
</dbReference>
<proteinExistence type="predicted"/>
<dbReference type="InterPro" id="IPR058982">
    <property type="entry name" value="Beta-barrel_AprE"/>
</dbReference>
<sequence length="414" mass="46481">MSNLFRKEAIDHQGQKLDGEVTIATHMSFNVVAALIVFIVVIGTVYLFWGEYHRKEVVSGYLRPTTGLTKVYSVTPGLVDEVYVKEGDTVVKGQRLARIRLDRHLSSGTRVNDAIIQELVIQKNLVTSNMRSQEQLLSVNTDKLAAQIKSAEAQLQQANNQQKLLQERLGLSEKKLADIASLIAKGFASQREYANQQDSLLTVKQQLEDTQTNILSMQDQLSQLRYQYKQMPLQYEEQVGQLKSQLAGINQQISQADSQRSFDIVSNREGSVTSLLVKPGMLANTNQPLMTILPVEASLEAVLFVPTRAYGFVKEKQLTRIRYQAFPYQRFGIYEGEIVEVSKSVILPNETSLPVAFNEPVYRVVVKLQEQGAMAYGVSVPLQAGMLLEADIMVDSRTLFEWLFEPIYSIKGAV</sequence>
<dbReference type="Proteomes" id="UP001500359">
    <property type="component" value="Unassembled WGS sequence"/>
</dbReference>
<comment type="caution">
    <text evidence="4">The sequence shown here is derived from an EMBL/GenBank/DDBJ whole genome shotgun (WGS) entry which is preliminary data.</text>
</comment>
<dbReference type="Pfam" id="PF26002">
    <property type="entry name" value="Beta-barrel_AprE"/>
    <property type="match status" value="1"/>
</dbReference>
<dbReference type="PRINTS" id="PR01490">
    <property type="entry name" value="RTXTOXIND"/>
</dbReference>
<name>A0ABN1LFW0_9ALTE</name>
<feature type="domain" description="AprE-like beta-barrel" evidence="3">
    <location>
        <begin position="304"/>
        <end position="393"/>
    </location>
</feature>
<evidence type="ECO:0000256" key="1">
    <source>
        <dbReference type="SAM" id="Coils"/>
    </source>
</evidence>
<evidence type="ECO:0000256" key="2">
    <source>
        <dbReference type="SAM" id="Phobius"/>
    </source>
</evidence>
<protein>
    <submittedName>
        <fullName evidence="4">HlyD family efflux transporter periplasmic adaptor subunit</fullName>
    </submittedName>
</protein>
<reference evidence="4 5" key="1">
    <citation type="journal article" date="2019" name="Int. J. Syst. Evol. Microbiol.">
        <title>The Global Catalogue of Microorganisms (GCM) 10K type strain sequencing project: providing services to taxonomists for standard genome sequencing and annotation.</title>
        <authorList>
            <consortium name="The Broad Institute Genomics Platform"/>
            <consortium name="The Broad Institute Genome Sequencing Center for Infectious Disease"/>
            <person name="Wu L."/>
            <person name="Ma J."/>
        </authorList>
    </citation>
    <scope>NUCLEOTIDE SEQUENCE [LARGE SCALE GENOMIC DNA]</scope>
    <source>
        <strain evidence="4 5">JCM 15896</strain>
    </source>
</reference>
<dbReference type="PANTHER" id="PTHR30386">
    <property type="entry name" value="MEMBRANE FUSION SUBUNIT OF EMRAB-TOLC MULTIDRUG EFFLUX PUMP"/>
    <property type="match status" value="1"/>
</dbReference>
<keyword evidence="2" id="KW-0472">Membrane</keyword>